<dbReference type="GO" id="GO:0003824">
    <property type="term" value="F:catalytic activity"/>
    <property type="evidence" value="ECO:0007669"/>
    <property type="project" value="UniProtKB-ARBA"/>
</dbReference>
<evidence type="ECO:0000256" key="1">
    <source>
        <dbReference type="SAM" id="MobiDB-lite"/>
    </source>
</evidence>
<accession>A0A151LUI8</accession>
<feature type="compositionally biased region" description="Low complexity" evidence="1">
    <location>
        <begin position="323"/>
        <end position="345"/>
    </location>
</feature>
<reference evidence="2 3" key="1">
    <citation type="journal article" date="2016" name="Nat. Commun.">
        <title>Genomes of cryptic chimpanzee Plasmodium species reveal key evolutionary events leading to human malaria.</title>
        <authorList>
            <person name="Sundararaman S.A."/>
            <person name="Plenderleith L.J."/>
            <person name="Liu W."/>
            <person name="Loy D.E."/>
            <person name="Learn G.H."/>
            <person name="Li Y."/>
            <person name="Shaw K.S."/>
            <person name="Ayouba A."/>
            <person name="Peeters M."/>
            <person name="Speede S."/>
            <person name="Shaw G.M."/>
            <person name="Bushman F.D."/>
            <person name="Brisson D."/>
            <person name="Rayner J.C."/>
            <person name="Sharp P.M."/>
            <person name="Hahn B.H."/>
        </authorList>
    </citation>
    <scope>NUCLEOTIDE SEQUENCE [LARGE SCALE GENOMIC DNA]</scope>
    <source>
        <strain evidence="2 3">SY75</strain>
    </source>
</reference>
<sequence length="351" mass="42506">MKEEYFEEDPKFFNKKLRPKNLDEILKFLKEKFILNDEDKIVLITSGGTKVPLEKIEIRNIDNFSTGKRGTLICEYFLKINKKVIFLHRKGSYIPFEYHLKDLAKMENLKVEENNIRFNLKKENETNILIDNLQNYKMYYNNLFLISYDTIFEYGFYLIEISNLLNQHMINKYQNTFLLKNIYHKLKQEQNINNLLLYEIFYSTNNILNDMLLFFSSIQNKKCSEIITHQNQSYKLYYKLLLFLNLRFGVYSNNKFFINIQLFFKYIFSLLSNIIQMKENYNIQQEDIQNIVYYIQLLIKNFNSEVHHDNIKEEEMVQNNMNSNNINEKKNQNNMNSNKINEQMNQNNMNS</sequence>
<feature type="region of interest" description="Disordered" evidence="1">
    <location>
        <begin position="323"/>
        <end position="351"/>
    </location>
</feature>
<dbReference type="GO" id="GO:0015937">
    <property type="term" value="P:coenzyme A biosynthetic process"/>
    <property type="evidence" value="ECO:0007669"/>
    <property type="project" value="UniProtKB-ARBA"/>
</dbReference>
<dbReference type="Proteomes" id="UP000076004">
    <property type="component" value="Chromosome 4"/>
</dbReference>
<evidence type="ECO:0000313" key="3">
    <source>
        <dbReference type="Proteomes" id="UP000076004"/>
    </source>
</evidence>
<dbReference type="GeneID" id="29774804"/>
<dbReference type="VEuPathDB" id="PlasmoDB:PGSY75_0412300"/>
<feature type="non-terminal residue" evidence="2">
    <location>
        <position position="351"/>
    </location>
</feature>
<dbReference type="Gene3D" id="3.40.50.10300">
    <property type="entry name" value="CoaB-like"/>
    <property type="match status" value="1"/>
</dbReference>
<dbReference type="RefSeq" id="XP_018643348.1">
    <property type="nucleotide sequence ID" value="XM_018784186.1"/>
</dbReference>
<dbReference type="EMBL" id="LVLB01000005">
    <property type="protein sequence ID" value="KYO02828.1"/>
    <property type="molecule type" value="Genomic_DNA"/>
</dbReference>
<dbReference type="InterPro" id="IPR035929">
    <property type="entry name" value="CoaB-like_sf"/>
</dbReference>
<organism evidence="2 3">
    <name type="scientific">Plasmodium gaboni</name>
    <dbReference type="NCBI Taxonomy" id="647221"/>
    <lineage>
        <taxon>Eukaryota</taxon>
        <taxon>Sar</taxon>
        <taxon>Alveolata</taxon>
        <taxon>Apicomplexa</taxon>
        <taxon>Aconoidasida</taxon>
        <taxon>Haemosporida</taxon>
        <taxon>Plasmodiidae</taxon>
        <taxon>Plasmodium</taxon>
        <taxon>Plasmodium (Laverania)</taxon>
    </lineage>
</organism>
<dbReference type="KEGG" id="pgab:PGSY75_0412300"/>
<comment type="caution">
    <text evidence="2">The sequence shown here is derived from an EMBL/GenBank/DDBJ whole genome shotgun (WGS) entry which is preliminary data.</text>
</comment>
<name>A0A151LUI8_9APIC</name>
<evidence type="ECO:0000313" key="2">
    <source>
        <dbReference type="EMBL" id="KYO02828.1"/>
    </source>
</evidence>
<dbReference type="SUPFAM" id="SSF102645">
    <property type="entry name" value="CoaB-like"/>
    <property type="match status" value="1"/>
</dbReference>
<proteinExistence type="predicted"/>
<dbReference type="AlphaFoldDB" id="A0A151LUI8"/>
<dbReference type="VEuPathDB" id="PlasmoDB:PGABG01_0410400"/>
<gene>
    <name evidence="2" type="ORF">PGSY75_0412300</name>
</gene>
<protein>
    <submittedName>
        <fullName evidence="2">Putative phosphopantothenoylcysteine synthetase</fullName>
    </submittedName>
</protein>